<comment type="caution">
    <text evidence="10">The sequence shown here is derived from an EMBL/GenBank/DDBJ whole genome shotgun (WGS) entry which is preliminary data.</text>
</comment>
<evidence type="ECO:0000256" key="8">
    <source>
        <dbReference type="ARBA" id="ARBA00031155"/>
    </source>
</evidence>
<dbReference type="PANTHER" id="PTHR42747">
    <property type="entry name" value="NITRONATE MONOOXYGENASE-RELATED"/>
    <property type="match status" value="1"/>
</dbReference>
<dbReference type="EMBL" id="JAKXMK010000011">
    <property type="protein sequence ID" value="MCH6166963.1"/>
    <property type="molecule type" value="Genomic_DNA"/>
</dbReference>
<proteinExistence type="inferred from homology"/>
<keyword evidence="11" id="KW-1185">Reference proteome</keyword>
<comment type="catalytic activity">
    <reaction evidence="9">
        <text>3 propionate 3-nitronate + 3 O2 + H2O = 3 3-oxopropanoate + 2 nitrate + nitrite + H2O2 + 3 H(+)</text>
        <dbReference type="Rhea" id="RHEA:57332"/>
        <dbReference type="ChEBI" id="CHEBI:15377"/>
        <dbReference type="ChEBI" id="CHEBI:15378"/>
        <dbReference type="ChEBI" id="CHEBI:15379"/>
        <dbReference type="ChEBI" id="CHEBI:16240"/>
        <dbReference type="ChEBI" id="CHEBI:16301"/>
        <dbReference type="ChEBI" id="CHEBI:17632"/>
        <dbReference type="ChEBI" id="CHEBI:33190"/>
        <dbReference type="ChEBI" id="CHEBI:136067"/>
    </reaction>
</comment>
<keyword evidence="3" id="KW-0216">Detoxification</keyword>
<dbReference type="CDD" id="cd04730">
    <property type="entry name" value="NPD_like"/>
    <property type="match status" value="1"/>
</dbReference>
<organism evidence="10 11">
    <name type="scientific">Pseudonocardia alaniniphila</name>
    <dbReference type="NCBI Taxonomy" id="75291"/>
    <lineage>
        <taxon>Bacteria</taxon>
        <taxon>Bacillati</taxon>
        <taxon>Actinomycetota</taxon>
        <taxon>Actinomycetes</taxon>
        <taxon>Pseudonocardiales</taxon>
        <taxon>Pseudonocardiaceae</taxon>
        <taxon>Pseudonocardia</taxon>
    </lineage>
</organism>
<evidence type="ECO:0000313" key="11">
    <source>
        <dbReference type="Proteomes" id="UP001299970"/>
    </source>
</evidence>
<evidence type="ECO:0000313" key="10">
    <source>
        <dbReference type="EMBL" id="MCH6166963.1"/>
    </source>
</evidence>
<evidence type="ECO:0000256" key="1">
    <source>
        <dbReference type="ARBA" id="ARBA00001917"/>
    </source>
</evidence>
<evidence type="ECO:0000256" key="6">
    <source>
        <dbReference type="ARBA" id="ARBA00023002"/>
    </source>
</evidence>
<protein>
    <recommendedName>
        <fullName evidence="8">Propionate 3-nitronate monooxygenase</fullName>
    </recommendedName>
</protein>
<sequence length="355" mass="37666">MADARERAHKFCERFGLQVPILQAPMAGSSPPELAIRVAEAGGMGARGVLQDSPAGIADWVEQFRAGSSGAFQLNVWIPDPPTGDPAERERRVEQAREFLGRFGTPGDAAGPVPPVFEEQCEAMLAARPTVISSIMGLFEPDYVRRLHEQGIAWFACATTLEDALAAQEAGADAVVAQGMEAGGHRGAFDQDDAERTDVGLFALLPWFADHLHVPIIATGGVADGRGLAAALALGASAVQVGTAFLRCPETKISKEWSAALDGLPPEATMTTRAYTGRVARAAPTPYLRAWTEPGAPRPAPFPDQLRLVGQWRRGTPDGLDQANLWAGQSAALATEEPAAAVVSRMWREASDLLA</sequence>
<dbReference type="Gene3D" id="3.20.20.70">
    <property type="entry name" value="Aldolase class I"/>
    <property type="match status" value="1"/>
</dbReference>
<gene>
    <name evidence="10" type="ORF">MMF94_14840</name>
</gene>
<dbReference type="PANTHER" id="PTHR42747:SF3">
    <property type="entry name" value="NITRONATE MONOOXYGENASE-RELATED"/>
    <property type="match status" value="1"/>
</dbReference>
<evidence type="ECO:0000256" key="9">
    <source>
        <dbReference type="ARBA" id="ARBA00049401"/>
    </source>
</evidence>
<keyword evidence="7 10" id="KW-0503">Monooxygenase</keyword>
<dbReference type="RefSeq" id="WP_241037024.1">
    <property type="nucleotide sequence ID" value="NZ_BAAAJF010000036.1"/>
</dbReference>
<dbReference type="GO" id="GO:0004497">
    <property type="term" value="F:monooxygenase activity"/>
    <property type="evidence" value="ECO:0007669"/>
    <property type="project" value="UniProtKB-KW"/>
</dbReference>
<accession>A0ABS9TEV1</accession>
<dbReference type="Proteomes" id="UP001299970">
    <property type="component" value="Unassembled WGS sequence"/>
</dbReference>
<reference evidence="10 11" key="1">
    <citation type="submission" date="2022-03" db="EMBL/GenBank/DDBJ databases">
        <title>Pseudonocardia alaer sp. nov., a novel actinomycete isolated from reed forest soil.</title>
        <authorList>
            <person name="Wang L."/>
        </authorList>
    </citation>
    <scope>NUCLEOTIDE SEQUENCE [LARGE SCALE GENOMIC DNA]</scope>
    <source>
        <strain evidence="10 11">Y-16303</strain>
    </source>
</reference>
<name>A0ABS9TEV1_9PSEU</name>
<evidence type="ECO:0000256" key="3">
    <source>
        <dbReference type="ARBA" id="ARBA00022575"/>
    </source>
</evidence>
<dbReference type="Pfam" id="PF03060">
    <property type="entry name" value="NMO"/>
    <property type="match status" value="1"/>
</dbReference>
<keyword evidence="6" id="KW-0560">Oxidoreductase</keyword>
<keyword evidence="5" id="KW-0288">FMN</keyword>
<dbReference type="SUPFAM" id="SSF51412">
    <property type="entry name" value="Inosine monophosphate dehydrogenase (IMPDH)"/>
    <property type="match status" value="1"/>
</dbReference>
<evidence type="ECO:0000256" key="7">
    <source>
        <dbReference type="ARBA" id="ARBA00023033"/>
    </source>
</evidence>
<dbReference type="InterPro" id="IPR013785">
    <property type="entry name" value="Aldolase_TIM"/>
</dbReference>
<keyword evidence="4" id="KW-0285">Flavoprotein</keyword>
<comment type="similarity">
    <text evidence="2">Belongs to the nitronate monooxygenase family. NMO class I subfamily.</text>
</comment>
<comment type="cofactor">
    <cofactor evidence="1">
        <name>FMN</name>
        <dbReference type="ChEBI" id="CHEBI:58210"/>
    </cofactor>
</comment>
<evidence type="ECO:0000256" key="5">
    <source>
        <dbReference type="ARBA" id="ARBA00022643"/>
    </source>
</evidence>
<evidence type="ECO:0000256" key="2">
    <source>
        <dbReference type="ARBA" id="ARBA00009881"/>
    </source>
</evidence>
<dbReference type="InterPro" id="IPR004136">
    <property type="entry name" value="NMO"/>
</dbReference>
<evidence type="ECO:0000256" key="4">
    <source>
        <dbReference type="ARBA" id="ARBA00022630"/>
    </source>
</evidence>